<dbReference type="Pfam" id="PF04536">
    <property type="entry name" value="TPM_phosphatase"/>
    <property type="match status" value="1"/>
</dbReference>
<dbReference type="AlphaFoldDB" id="A0A839EUQ2"/>
<protein>
    <submittedName>
        <fullName evidence="2">Putative membrane protein</fullName>
    </submittedName>
</protein>
<keyword evidence="3" id="KW-1185">Reference proteome</keyword>
<evidence type="ECO:0000313" key="2">
    <source>
        <dbReference type="EMBL" id="MBA8888267.1"/>
    </source>
</evidence>
<dbReference type="RefSeq" id="WP_182531315.1">
    <property type="nucleotide sequence ID" value="NZ_JACGXL010000003.1"/>
</dbReference>
<comment type="caution">
    <text evidence="2">The sequence shown here is derived from an EMBL/GenBank/DDBJ whole genome shotgun (WGS) entry which is preliminary data.</text>
</comment>
<sequence>MRVIRHLFVSAKRRFPPARLDAIQHAISASEHRHHGEIVFAVEGSLPFADVVRGRRARDRAHEVFARLRVWNTERNTGVLIYLLLADHAIEIVADRGVAREIPEHEWVPICALMQDYFRKGDYEHGALEGVAAVGELLARHFPANGERNPDELPDRPVLL</sequence>
<dbReference type="Gene3D" id="3.10.310.50">
    <property type="match status" value="1"/>
</dbReference>
<dbReference type="EMBL" id="JACGXL010000003">
    <property type="protein sequence ID" value="MBA8888267.1"/>
    <property type="molecule type" value="Genomic_DNA"/>
</dbReference>
<dbReference type="Proteomes" id="UP000550401">
    <property type="component" value="Unassembled WGS sequence"/>
</dbReference>
<gene>
    <name evidence="2" type="ORF">FHW12_002491</name>
</gene>
<dbReference type="PANTHER" id="PTHR30373">
    <property type="entry name" value="UPF0603 PROTEIN YGCG"/>
    <property type="match status" value="1"/>
</dbReference>
<evidence type="ECO:0000313" key="3">
    <source>
        <dbReference type="Proteomes" id="UP000550401"/>
    </source>
</evidence>
<accession>A0A839EUQ2</accession>
<evidence type="ECO:0000259" key="1">
    <source>
        <dbReference type="Pfam" id="PF04536"/>
    </source>
</evidence>
<proteinExistence type="predicted"/>
<feature type="domain" description="TPM" evidence="1">
    <location>
        <begin position="17"/>
        <end position="136"/>
    </location>
</feature>
<organism evidence="2 3">
    <name type="scientific">Dokdonella fugitiva</name>
    <dbReference type="NCBI Taxonomy" id="328517"/>
    <lineage>
        <taxon>Bacteria</taxon>
        <taxon>Pseudomonadati</taxon>
        <taxon>Pseudomonadota</taxon>
        <taxon>Gammaproteobacteria</taxon>
        <taxon>Lysobacterales</taxon>
        <taxon>Rhodanobacteraceae</taxon>
        <taxon>Dokdonella</taxon>
    </lineage>
</organism>
<reference evidence="2 3" key="1">
    <citation type="submission" date="2020-07" db="EMBL/GenBank/DDBJ databases">
        <title>Genomic Encyclopedia of Type Strains, Phase IV (KMG-V): Genome sequencing to study the core and pangenomes of soil and plant-associated prokaryotes.</title>
        <authorList>
            <person name="Whitman W."/>
        </authorList>
    </citation>
    <scope>NUCLEOTIDE SEQUENCE [LARGE SCALE GENOMIC DNA]</scope>
    <source>
        <strain evidence="2 3">RH2WT43</strain>
    </source>
</reference>
<name>A0A839EUQ2_9GAMM</name>
<dbReference type="PANTHER" id="PTHR30373:SF8">
    <property type="entry name" value="BLL7265 PROTEIN"/>
    <property type="match status" value="1"/>
</dbReference>
<dbReference type="InterPro" id="IPR007621">
    <property type="entry name" value="TPM_dom"/>
</dbReference>